<evidence type="ECO:0000313" key="2">
    <source>
        <dbReference type="EMBL" id="ASZ75062.1"/>
    </source>
</evidence>
<proteinExistence type="predicted"/>
<protein>
    <submittedName>
        <fullName evidence="2">Uncharacterized protein</fullName>
    </submittedName>
</protein>
<keyword evidence="3" id="KW-1185">Reference proteome</keyword>
<sequence>MITLAKETDYITITGVQAISCAMDMRKGTIEQTRSGRCCDTGPFSNTRESDREELLYSLLIWRDSPERISMTFIPDRLWSDAPDWNNPVSVMIDSGDACEPHEYRFDYVPHGFQWPNENIDNRYL</sequence>
<gene>
    <name evidence="1" type="ORF">SEA_TRINA_2</name>
    <name evidence="2" type="ORF">SEA_TRINA_284</name>
</gene>
<accession>A0A2D1A2N0</accession>
<organism evidence="2 3">
    <name type="scientific">Rhodococcus phage Trina</name>
    <dbReference type="NCBI Taxonomy" id="2027905"/>
    <lineage>
        <taxon>Viruses</taxon>
        <taxon>Duplodnaviria</taxon>
        <taxon>Heunggongvirae</taxon>
        <taxon>Uroviricota</taxon>
        <taxon>Caudoviricetes</taxon>
        <taxon>Trinavirus</taxon>
        <taxon>Trinavirus trina</taxon>
    </lineage>
</organism>
<dbReference type="Proteomes" id="UP000231419">
    <property type="component" value="Segment"/>
</dbReference>
<evidence type="ECO:0000313" key="1">
    <source>
        <dbReference type="EMBL" id="ASZ74821.1"/>
    </source>
</evidence>
<reference evidence="2" key="2">
    <citation type="submission" date="2017-08" db="EMBL/GenBank/DDBJ databases">
        <authorList>
            <person name="Wagner J.D."/>
            <person name="Albritton V.D."/>
            <person name="Beach M.O."/>
            <person name="Bonner C.T."/>
            <person name="Green C.T."/>
            <person name="Harrell M.L."/>
            <person name="Holder G.D."/>
            <person name="Juneau A.C."/>
            <person name="Labat G.M."/>
            <person name="Lawrence S.M."/>
            <person name="McCurry A.D."/>
            <person name="Mouawad M.A."/>
            <person name="Myers D.S."/>
            <person name="Nowell A.J."/>
            <person name="Palowsky Z.R."/>
            <person name="Peoples M.D."/>
            <person name="Peterson-Gross L.E."/>
            <person name="Rizzo E.R."/>
            <person name="Rybicki S.K."/>
            <person name="Thomas C."/>
            <person name="Vu J.V."/>
            <person name="West N."/>
            <person name="Williams D.A."/>
            <person name="Morgan G.B."/>
            <person name="Alonzo F.L."/>
            <person name="Wiedemeier A.D."/>
            <person name="Gissendanner C.R."/>
            <person name="Findley A.M."/>
            <person name="Bowman C.A."/>
            <person name="Russell D.A."/>
            <person name="Pope W.H."/>
            <person name="Jacobs-Sera D."/>
            <person name="Hendrix R.W."/>
            <person name="Hatfull G.F."/>
        </authorList>
    </citation>
    <scope>NUCLEOTIDE SEQUENCE</scope>
</reference>
<reference evidence="3" key="1">
    <citation type="submission" date="2017-08" db="EMBL/GenBank/DDBJ databases">
        <authorList>
            <person name="de Groot N.N."/>
        </authorList>
    </citation>
    <scope>NUCLEOTIDE SEQUENCE [LARGE SCALE GENOMIC DNA]</scope>
</reference>
<name>A0A2D1A2N0_9CAUD</name>
<dbReference type="EMBL" id="MF668286">
    <property type="protein sequence ID" value="ASZ75062.1"/>
    <property type="molecule type" value="Genomic_DNA"/>
</dbReference>
<evidence type="ECO:0000313" key="3">
    <source>
        <dbReference type="Proteomes" id="UP000231419"/>
    </source>
</evidence>
<dbReference type="EMBL" id="MF668286">
    <property type="protein sequence ID" value="ASZ74821.1"/>
    <property type="molecule type" value="Genomic_DNA"/>
</dbReference>